<keyword evidence="1" id="KW-0348">Hemagglutinin</keyword>
<protein>
    <recommendedName>
        <fullName evidence="4">SUEL-type lectin domain-containing protein</fullName>
    </recommendedName>
</protein>
<accession>A0A3Q3GWM0</accession>
<evidence type="ECO:0000256" key="1">
    <source>
        <dbReference type="ARBA" id="ARBA00022546"/>
    </source>
</evidence>
<evidence type="ECO:0000256" key="2">
    <source>
        <dbReference type="ARBA" id="ARBA00022734"/>
    </source>
</evidence>
<evidence type="ECO:0000256" key="3">
    <source>
        <dbReference type="ARBA" id="ARBA00022737"/>
    </source>
</evidence>
<dbReference type="InterPro" id="IPR043159">
    <property type="entry name" value="Lectin_gal-bd_sf"/>
</dbReference>
<evidence type="ECO:0000259" key="4">
    <source>
        <dbReference type="PROSITE" id="PS50228"/>
    </source>
</evidence>
<feature type="domain" description="SUEL-type lectin" evidence="4">
    <location>
        <begin position="127"/>
        <end position="255"/>
    </location>
</feature>
<reference evidence="5" key="1">
    <citation type="submission" date="2025-08" db="UniProtKB">
        <authorList>
            <consortium name="Ensembl"/>
        </authorList>
    </citation>
    <scope>IDENTIFICATION</scope>
</reference>
<dbReference type="Ensembl" id="ENSKMAT00000027863.1">
    <property type="protein sequence ID" value="ENSKMAP00000027517.1"/>
    <property type="gene ID" value="ENSKMAG00000020402.1"/>
</dbReference>
<name>A0A3Q3GWM0_KRYMA</name>
<proteinExistence type="predicted"/>
<dbReference type="Pfam" id="PF02140">
    <property type="entry name" value="SUEL_Lectin"/>
    <property type="match status" value="2"/>
</dbReference>
<dbReference type="Proteomes" id="UP000264800">
    <property type="component" value="Unplaced"/>
</dbReference>
<evidence type="ECO:0000313" key="5">
    <source>
        <dbReference type="Ensembl" id="ENSKMAP00000027517.1"/>
    </source>
</evidence>
<sequence length="257" mass="28335">CLLTVTNAILISDMIVPESSSQKARTVTCEGRVARLKCDKGQVIFVNSAIYGRRNKNTCSARRPASQIQNVRCSRSSNKVAESCNGEKGCSISATNSVFGDPCQGTYKYLEVDYTCKCNSQKARTVTCEGRVARLKCGQVIFVNSAIYGRRNKNTCSARRPASQIQNVRCSRSSNKKICPILGTALQGTLTTRALLRNTEKHLCIKSLGHLLSLILICTYRCNGKRVCVIRATNSFFGEPCAGTYKYLEVEYTCYGE</sequence>
<keyword evidence="6" id="KW-1185">Reference proteome</keyword>
<evidence type="ECO:0000313" key="6">
    <source>
        <dbReference type="Proteomes" id="UP000264800"/>
    </source>
</evidence>
<dbReference type="PROSITE" id="PS50228">
    <property type="entry name" value="SUEL_LECTIN"/>
    <property type="match status" value="2"/>
</dbReference>
<reference evidence="5" key="2">
    <citation type="submission" date="2025-09" db="UniProtKB">
        <authorList>
            <consortium name="Ensembl"/>
        </authorList>
    </citation>
    <scope>IDENTIFICATION</scope>
</reference>
<keyword evidence="3" id="KW-0677">Repeat</keyword>
<feature type="domain" description="SUEL-type lectin" evidence="4">
    <location>
        <begin position="28"/>
        <end position="117"/>
    </location>
</feature>
<dbReference type="PANTHER" id="PTHR46780">
    <property type="entry name" value="PROTEIN EVA-1"/>
    <property type="match status" value="1"/>
</dbReference>
<dbReference type="GeneTree" id="ENSGT00940000154285"/>
<keyword evidence="2" id="KW-0430">Lectin</keyword>
<dbReference type="CDD" id="cd22835">
    <property type="entry name" value="Gal_Rha_Lectin_SML_rpt2"/>
    <property type="match status" value="1"/>
</dbReference>
<dbReference type="AlphaFoldDB" id="A0A3Q3GWM0"/>
<dbReference type="FunFam" id="2.60.120.740:FF:000003">
    <property type="entry name" value="Protein eva-1 homolog C"/>
    <property type="match status" value="1"/>
</dbReference>
<dbReference type="Gene3D" id="2.60.120.740">
    <property type="match status" value="2"/>
</dbReference>
<dbReference type="InterPro" id="IPR000922">
    <property type="entry name" value="Lectin_gal-bd_dom"/>
</dbReference>
<dbReference type="GO" id="GO:0030246">
    <property type="term" value="F:carbohydrate binding"/>
    <property type="evidence" value="ECO:0007669"/>
    <property type="project" value="UniProtKB-KW"/>
</dbReference>
<dbReference type="OMA" id="FIWHIAV"/>
<organism evidence="5 6">
    <name type="scientific">Kryptolebias marmoratus</name>
    <name type="common">Mangrove killifish</name>
    <name type="synonym">Rivulus marmoratus</name>
    <dbReference type="NCBI Taxonomy" id="37003"/>
    <lineage>
        <taxon>Eukaryota</taxon>
        <taxon>Metazoa</taxon>
        <taxon>Chordata</taxon>
        <taxon>Craniata</taxon>
        <taxon>Vertebrata</taxon>
        <taxon>Euteleostomi</taxon>
        <taxon>Actinopterygii</taxon>
        <taxon>Neopterygii</taxon>
        <taxon>Teleostei</taxon>
        <taxon>Neoteleostei</taxon>
        <taxon>Acanthomorphata</taxon>
        <taxon>Ovalentaria</taxon>
        <taxon>Atherinomorphae</taxon>
        <taxon>Cyprinodontiformes</taxon>
        <taxon>Rivulidae</taxon>
        <taxon>Kryptolebias</taxon>
    </lineage>
</organism>